<dbReference type="PANTHER" id="PTHR46663:SF4">
    <property type="entry name" value="DIGUANYLATE CYCLASE DGCT-RELATED"/>
    <property type="match status" value="1"/>
</dbReference>
<dbReference type="EMBL" id="JACRAF010000027">
    <property type="protein sequence ID" value="MBI4922014.1"/>
    <property type="molecule type" value="Genomic_DNA"/>
</dbReference>
<feature type="domain" description="GGDEF" evidence="2">
    <location>
        <begin position="330"/>
        <end position="461"/>
    </location>
</feature>
<dbReference type="InterPro" id="IPR043128">
    <property type="entry name" value="Rev_trsase/Diguanyl_cyclase"/>
</dbReference>
<protein>
    <submittedName>
        <fullName evidence="3">Diguanylate cyclase</fullName>
    </submittedName>
</protein>
<comment type="caution">
    <text evidence="3">The sequence shown here is derived from an EMBL/GenBank/DDBJ whole genome shotgun (WGS) entry which is preliminary data.</text>
</comment>
<dbReference type="Pfam" id="PF00990">
    <property type="entry name" value="GGDEF"/>
    <property type="match status" value="1"/>
</dbReference>
<evidence type="ECO:0000256" key="1">
    <source>
        <dbReference type="SAM" id="Phobius"/>
    </source>
</evidence>
<dbReference type="PROSITE" id="PS50887">
    <property type="entry name" value="GGDEF"/>
    <property type="match status" value="1"/>
</dbReference>
<evidence type="ECO:0000313" key="3">
    <source>
        <dbReference type="EMBL" id="MBI4922014.1"/>
    </source>
</evidence>
<dbReference type="Proteomes" id="UP000782610">
    <property type="component" value="Unassembled WGS sequence"/>
</dbReference>
<dbReference type="NCBIfam" id="TIGR00254">
    <property type="entry name" value="GGDEF"/>
    <property type="match status" value="1"/>
</dbReference>
<organism evidence="3 4">
    <name type="scientific">Devosia nanyangense</name>
    <dbReference type="NCBI Taxonomy" id="1228055"/>
    <lineage>
        <taxon>Bacteria</taxon>
        <taxon>Pseudomonadati</taxon>
        <taxon>Pseudomonadota</taxon>
        <taxon>Alphaproteobacteria</taxon>
        <taxon>Hyphomicrobiales</taxon>
        <taxon>Devosiaceae</taxon>
        <taxon>Devosia</taxon>
    </lineage>
</organism>
<dbReference type="InterPro" id="IPR007892">
    <property type="entry name" value="CHASE4"/>
</dbReference>
<reference evidence="3" key="1">
    <citation type="submission" date="2020-07" db="EMBL/GenBank/DDBJ databases">
        <title>Huge and variable diversity of episymbiotic CPR bacteria and DPANN archaea in groundwater ecosystems.</title>
        <authorList>
            <person name="He C.Y."/>
            <person name="Keren R."/>
            <person name="Whittaker M."/>
            <person name="Farag I.F."/>
            <person name="Doudna J."/>
            <person name="Cate J.H.D."/>
            <person name="Banfield J.F."/>
        </authorList>
    </citation>
    <scope>NUCLEOTIDE SEQUENCE</scope>
    <source>
        <strain evidence="3">NC_groundwater_1586_Pr3_B-0.1um_66_15</strain>
    </source>
</reference>
<dbReference type="InterPro" id="IPR029787">
    <property type="entry name" value="Nucleotide_cyclase"/>
</dbReference>
<dbReference type="Gene3D" id="3.30.70.270">
    <property type="match status" value="1"/>
</dbReference>
<dbReference type="PANTHER" id="PTHR46663">
    <property type="entry name" value="DIGUANYLATE CYCLASE DGCT-RELATED"/>
    <property type="match status" value="1"/>
</dbReference>
<dbReference type="SUPFAM" id="SSF55073">
    <property type="entry name" value="Nucleotide cyclase"/>
    <property type="match status" value="1"/>
</dbReference>
<keyword evidence="1" id="KW-1133">Transmembrane helix</keyword>
<dbReference type="CDD" id="cd01949">
    <property type="entry name" value="GGDEF"/>
    <property type="match status" value="1"/>
</dbReference>
<dbReference type="SMART" id="SM00267">
    <property type="entry name" value="GGDEF"/>
    <property type="match status" value="1"/>
</dbReference>
<evidence type="ECO:0000259" key="2">
    <source>
        <dbReference type="PROSITE" id="PS50887"/>
    </source>
</evidence>
<gene>
    <name evidence="3" type="ORF">HY834_09715</name>
</gene>
<sequence>MTESRWKFSVAVLLPVAAAVLVTLALTAGFILWSASRTDERALEQQQALAAHMIAGARSDFEGTQGTEVLRYDAVEAFLGDTPDTDWIESSFGAAGYDDFGHDRVYVLDPSLTPIYAARDGESAGVSAYDQDRAAIDPLAVRFRSPERAAQIAAYQDGSSDWPPQVSDIVDLGGRAAMVAVLPIVSDWEGQEQAPGHFYLHVAVKFLGSDVADDLMDQYLLAGAHFDTVANTLPGEAVVPIANAEGRFVAFFKWQPERPGQDLLRETLPASGGLLVVVAAIIGLLLAFLARSTAALDKARVEALFRATHDPLTGLANRALFTERLERAPLPLALLALDLDRFKAVNDTLGHEAGDDLLRQVSGRLLALVRATDTVARLGGDEFMILVSGTADSAALATLAGTIVAAISEPFRIGRDTAQIGVSVGIATAVADERKDLVSRADFALYDAKESGRNTFRVFDRLARAA</sequence>
<accession>A0A933L0I2</accession>
<keyword evidence="1" id="KW-0472">Membrane</keyword>
<feature type="transmembrane region" description="Helical" evidence="1">
    <location>
        <begin position="268"/>
        <end position="290"/>
    </location>
</feature>
<name>A0A933L0I2_9HYPH</name>
<evidence type="ECO:0000313" key="4">
    <source>
        <dbReference type="Proteomes" id="UP000782610"/>
    </source>
</evidence>
<dbReference type="InterPro" id="IPR052163">
    <property type="entry name" value="DGC-Regulatory_Protein"/>
</dbReference>
<dbReference type="InterPro" id="IPR000160">
    <property type="entry name" value="GGDEF_dom"/>
</dbReference>
<dbReference type="Pfam" id="PF05228">
    <property type="entry name" value="CHASE4"/>
    <property type="match status" value="1"/>
</dbReference>
<dbReference type="AlphaFoldDB" id="A0A933L0I2"/>
<proteinExistence type="predicted"/>
<keyword evidence="1" id="KW-0812">Transmembrane</keyword>